<feature type="domain" description="Protein UNC80 central region" evidence="2">
    <location>
        <begin position="856"/>
        <end position="959"/>
    </location>
</feature>
<dbReference type="SUPFAM" id="SSF48371">
    <property type="entry name" value="ARM repeat"/>
    <property type="match status" value="1"/>
</dbReference>
<dbReference type="InterPro" id="IPR016024">
    <property type="entry name" value="ARM-type_fold"/>
</dbReference>
<sequence>MPPTTKGEASGGRRTPRRLFSFDSAKTSSSQRTVSQASDSDSNSNVTGDRRVLDQVEEDRTGPFQGQALANSRPASPSGSRLNLRRPIPLTAVPSRPSTPDSAALPSPTVKRWETLRQHVLPSPTAPNFSHSQQPSSATTSSFPFIPSRAPTPKPSRLAQKLGFRQVVEHAREAVLDDTRRLAQELQRACWAARTVEAPVKGKTTDQYLPFMSTASLAATVAPAAASKQELRRPPSVQSLASRMQTGPSLKPLYQTLLNSSQPSPDGIPPVPSLPQEPQVLFTLLSPFLSPVKSSRVEEDRWFAFESFDIIIKTWSPPTDLAAMERCQWCCKAALIQHSPLRLRIMRALRMLLNPAEFGYQATTPMAIQTLATGLFTLLPALYGSGEEHTIVSELIVHLLAGDCGKLDVEAFEKHFNALFVAREALEDIRQAVVLDALVLCLENGAPSLRRWLLENATDGYWPRQPEDATFTPLLGAIQARKLASFTRMALSVLRTKPRQIIDAELLVRFTQTRVVPELAAMHTVGASEALRNVVGIALELLIPGTDRELSLWAMTLLSQWYREKSTTEWKSGIEEAVKRSISESAWPAVLTVLSVLLDGLPEDVRKPLIAAVLPTLNDPLFLCAAAAKDFTVINHLSAITAIARVVSDFWTRDAEMMSIALMSGAGVGKGNQGEPNVAPGWGTARLGQSVLLVEMIGRIQAVRRMKERSPNSDNGYVDVVKFVLALETRLGLLLEVKERTSLVPLSQRMLFIMLFRSGCWLSRAVTWFADSHEESQLNDDSDLELVDTIAQIQGVYAAARDHIGSSQSGNPHLSAAYDGGFNANPANGPKAGIASVFAEKEQLVLSLAKGFPSKALKLLVTMATLLSVNDFVRIAPLVWEHHLEGNDPSSISAACFLTMQAAEKTPHEMMVLMEFDFRSSDDTTRLNAVRRINTLSNWRFQIMSQNVIVDRAHRAFKLAKGPLPFEDLSDTKDKVPPELHKRLVEIGWAQDNAPIDQQLERIRTPVSNLPGLYLDRLELAEQLLTTSISASPSPSPNSSPVPSPRGSPSPSVSAEKFEESLLRRNSSSGGPSYGYGVKRRPILVPSLAVIFPRLATTVFDPNFLIAATARSTVADLMRNDPALLTRPVFDLFTGTHKDMAMAVSTLRAFLHVRRALPPPMTHNLYNYAMGYLKAQLKNPFGGDDTLYDFALIIPILAKLTNQVSEMSIREIRRAKVEAFLIPSGSLWFPATAPAGPMFPRTLGPIDPSTTNVVPPHLVYVSMIRLSQNMLFLSMLKRNPQDVQTIRKSLTRLVLPSLDPVPDAPSLELQDSAPVEVKDRNQQRTTLDRQVDNLSMVVSRSYVLLIAQIFRSMSRHLSDRNELALLVDGLNRILLAHGSDIGVVAHTLIALMVASTRFRRLFTTGGGYTLFVPMLIKIYTESEQHSGIRLAIEYAFNRFYALHREAFIFQSFDSMASIVSLPGVPGDWLAKNVYGLFATLTRGISPATPDAAGIRGANRLQEREALMFSTADEKPQTFLASLKKGGGNAQGKMEVMVDLPEEYETKRLGLDNLVRLFLTVIAHDPGIMRAQQFLRFFRYMTPYLYNASTTTRSVLKEGIEALSVILMRPTGKSKGDARSAEEPSMESLISGLPESLQPDKTRAPSDLLAMRMEYLLLVTNFTRAGGQLSPPASHRAFELVKQILREGEHENRDPVSAFLGNYTRNSLVRDSSDPRSVKAVCGLLGDLSALISPYAASLDFSGVFDTVVALSVEPVYANEPMFARAVVSQICAPALVACEQAAAEKLLFSLPWRFSLVSLVAQAIVLQGADVIAELEQRKPSYEFLAGVVLPLVLGLKTGEQVVSSGIRAEAWHREAHTNTWVRLLAYSMAACQQPVDSIERSKSPDRRRSSASISKSPVTTFVAALQVLKIILIRGEVDLTVSVPGIWSRVALFLRTILEEGSGTFALRGGSRDFSPSSSPVTSPRSSSQFELPNSLSAYFNSPGQPLPSPRIVDYVLWSFLELICALRNPLMLQLRLFIREKVVAVGRDIRQYTNNSSRRVSTAFSKPRRRSVVPSPEASPRLSPTGSFVNIGHPPSLSLDTGRLAGFHQPSSPHDVPGAGRIVHLGPVSPQREQRRSASPAGGRIRMMAKSTKIRSLVLVQATYRRIRLVQIAMGYERELLQGGEAPGEDTVTPTWTKAQAVEAVVEETKGLMEEFEEAFWSSTESMVVVDPDQSMAATY</sequence>
<feature type="compositionally biased region" description="Low complexity" evidence="1">
    <location>
        <begin position="1956"/>
        <end position="1969"/>
    </location>
</feature>
<feature type="domain" description="Protein UNC80 C-terminal" evidence="3">
    <location>
        <begin position="1333"/>
        <end position="1466"/>
    </location>
</feature>
<evidence type="ECO:0000259" key="3">
    <source>
        <dbReference type="Pfam" id="PF20262"/>
    </source>
</evidence>
<name>A0AAD7C0C6_9AGAR</name>
<evidence type="ECO:0000313" key="5">
    <source>
        <dbReference type="Proteomes" id="UP001221142"/>
    </source>
</evidence>
<feature type="region of interest" description="Disordered" evidence="1">
    <location>
        <begin position="1950"/>
        <end position="1970"/>
    </location>
</feature>
<feature type="compositionally biased region" description="Polar residues" evidence="1">
    <location>
        <begin position="24"/>
        <end position="47"/>
    </location>
</feature>
<feature type="region of interest" description="Disordered" evidence="1">
    <location>
        <begin position="2094"/>
        <end position="2124"/>
    </location>
</feature>
<dbReference type="GO" id="GO:0034703">
    <property type="term" value="C:cation channel complex"/>
    <property type="evidence" value="ECO:0007669"/>
    <property type="project" value="TreeGrafter"/>
</dbReference>
<evidence type="ECO:0000256" key="1">
    <source>
        <dbReference type="SAM" id="MobiDB-lite"/>
    </source>
</evidence>
<proteinExistence type="predicted"/>
<gene>
    <name evidence="4" type="ORF">FB45DRAFT_909267</name>
</gene>
<feature type="region of interest" description="Disordered" evidence="1">
    <location>
        <begin position="1029"/>
        <end position="1073"/>
    </location>
</feature>
<feature type="compositionally biased region" description="Pro residues" evidence="1">
    <location>
        <begin position="1034"/>
        <end position="1048"/>
    </location>
</feature>
<feature type="compositionally biased region" description="Basic and acidic residues" evidence="1">
    <location>
        <begin position="48"/>
        <end position="61"/>
    </location>
</feature>
<dbReference type="InterPro" id="IPR045852">
    <property type="entry name" value="UNC80_central"/>
</dbReference>
<dbReference type="GO" id="GO:0005261">
    <property type="term" value="F:monoatomic cation channel activity"/>
    <property type="evidence" value="ECO:0007669"/>
    <property type="project" value="TreeGrafter"/>
</dbReference>
<organism evidence="4 5">
    <name type="scientific">Roridomyces roridus</name>
    <dbReference type="NCBI Taxonomy" id="1738132"/>
    <lineage>
        <taxon>Eukaryota</taxon>
        <taxon>Fungi</taxon>
        <taxon>Dikarya</taxon>
        <taxon>Basidiomycota</taxon>
        <taxon>Agaricomycotina</taxon>
        <taxon>Agaricomycetes</taxon>
        <taxon>Agaricomycetidae</taxon>
        <taxon>Agaricales</taxon>
        <taxon>Marasmiineae</taxon>
        <taxon>Mycenaceae</taxon>
        <taxon>Roridomyces</taxon>
    </lineage>
</organism>
<feature type="region of interest" description="Disordered" evidence="1">
    <location>
        <begin position="1611"/>
        <end position="1636"/>
    </location>
</feature>
<dbReference type="InterPro" id="IPR046460">
    <property type="entry name" value="UNC80_C"/>
</dbReference>
<dbReference type="EMBL" id="JARKIF010000007">
    <property type="protein sequence ID" value="KAJ7634590.1"/>
    <property type="molecule type" value="Genomic_DNA"/>
</dbReference>
<comment type="caution">
    <text evidence="4">The sequence shown here is derived from an EMBL/GenBank/DDBJ whole genome shotgun (WGS) entry which is preliminary data.</text>
</comment>
<feature type="compositionally biased region" description="Polar residues" evidence="1">
    <location>
        <begin position="126"/>
        <end position="143"/>
    </location>
</feature>
<reference evidence="4" key="1">
    <citation type="submission" date="2023-03" db="EMBL/GenBank/DDBJ databases">
        <title>Massive genome expansion in bonnet fungi (Mycena s.s.) driven by repeated elements and novel gene families across ecological guilds.</title>
        <authorList>
            <consortium name="Lawrence Berkeley National Laboratory"/>
            <person name="Harder C.B."/>
            <person name="Miyauchi S."/>
            <person name="Viragh M."/>
            <person name="Kuo A."/>
            <person name="Thoen E."/>
            <person name="Andreopoulos B."/>
            <person name="Lu D."/>
            <person name="Skrede I."/>
            <person name="Drula E."/>
            <person name="Henrissat B."/>
            <person name="Morin E."/>
            <person name="Kohler A."/>
            <person name="Barry K."/>
            <person name="LaButti K."/>
            <person name="Morin E."/>
            <person name="Salamov A."/>
            <person name="Lipzen A."/>
            <person name="Mereny Z."/>
            <person name="Hegedus B."/>
            <person name="Baldrian P."/>
            <person name="Stursova M."/>
            <person name="Weitz H."/>
            <person name="Taylor A."/>
            <person name="Grigoriev I.V."/>
            <person name="Nagy L.G."/>
            <person name="Martin F."/>
            <person name="Kauserud H."/>
        </authorList>
    </citation>
    <scope>NUCLEOTIDE SEQUENCE</scope>
    <source>
        <strain evidence="4">9284</strain>
    </source>
</reference>
<accession>A0AAD7C0C6</accession>
<dbReference type="Pfam" id="PF20262">
    <property type="entry name" value="UNC80_C"/>
    <property type="match status" value="1"/>
</dbReference>
<evidence type="ECO:0000313" key="4">
    <source>
        <dbReference type="EMBL" id="KAJ7634590.1"/>
    </source>
</evidence>
<dbReference type="PANTHER" id="PTHR31781">
    <property type="entry name" value="UNC80"/>
    <property type="match status" value="1"/>
</dbReference>
<dbReference type="GO" id="GO:0055080">
    <property type="term" value="P:monoatomic cation homeostasis"/>
    <property type="evidence" value="ECO:0007669"/>
    <property type="project" value="TreeGrafter"/>
</dbReference>
<feature type="region of interest" description="Disordered" evidence="1">
    <location>
        <begin position="121"/>
        <end position="156"/>
    </location>
</feature>
<protein>
    <submittedName>
        <fullName evidence="4">Uncharacterized protein</fullName>
    </submittedName>
</protein>
<feature type="region of interest" description="Disordered" evidence="1">
    <location>
        <begin position="2038"/>
        <end position="2069"/>
    </location>
</feature>
<dbReference type="PANTHER" id="PTHR31781:SF1">
    <property type="entry name" value="PROTEIN UNC-80 HOMOLOG"/>
    <property type="match status" value="1"/>
</dbReference>
<keyword evidence="5" id="KW-1185">Reference proteome</keyword>
<feature type="compositionally biased region" description="Polar residues" evidence="1">
    <location>
        <begin position="68"/>
        <end position="81"/>
    </location>
</feature>
<evidence type="ECO:0000259" key="2">
    <source>
        <dbReference type="Pfam" id="PF19424"/>
    </source>
</evidence>
<dbReference type="Proteomes" id="UP001221142">
    <property type="component" value="Unassembled WGS sequence"/>
</dbReference>
<feature type="region of interest" description="Disordered" evidence="1">
    <location>
        <begin position="1"/>
        <end position="107"/>
    </location>
</feature>
<dbReference type="Pfam" id="PF19424">
    <property type="entry name" value="UNC80"/>
    <property type="match status" value="1"/>
</dbReference>